<protein>
    <submittedName>
        <fullName evidence="3">RHS domain-containing protein</fullName>
    </submittedName>
</protein>
<evidence type="ECO:0000259" key="2">
    <source>
        <dbReference type="Pfam" id="PF25023"/>
    </source>
</evidence>
<sequence length="411" mass="46381">MKVHQDRLLSFNGTDYGYDSSGNQISSLTKGEQQQRFFDGLNQLRQLNVNDALTHYEYDALGRRSAKITEQGRTDFIWDNHQLIGEHCQGKFTWYIYYPDSFLPVALVKNGEVYYYHLDQLGTPLCLTDNEAKAVWRNNSDVFGAPLGEQGGEPLNEIENPLRFQGQYFDRESGLHYNRFRYYCPRQGRFIHQDPIGLAGGINPYQYAPNPVNWVDPFGLSCKENSWNTFQQNTKGHFANSTEAAQSFRKVKAVQAMEKGTRPDPSTYLPQSYIDAHLGKFAGGASYLVPKWILDEFGRDPVGRSDGQFVMSTYQVNDMLIKTEGSLTQIEKELGIPSGTWQGEEMSVIEVSNPSILNLRLPSGNEEGANPLWLSGGKLPTGHDEAVIDNIPADGYKEFSIKEATEKAKNK</sequence>
<dbReference type="InterPro" id="IPR056823">
    <property type="entry name" value="TEN-like_YD-shell"/>
</dbReference>
<keyword evidence="1" id="KW-0677">Repeat</keyword>
<dbReference type="PRINTS" id="PR00394">
    <property type="entry name" value="RHSPROTEIN"/>
</dbReference>
<dbReference type="InterPro" id="IPR050708">
    <property type="entry name" value="T6SS_VgrG/RHS"/>
</dbReference>
<reference evidence="3 4" key="1">
    <citation type="journal article" date="2022" name="Mar. Drugs">
        <title>Bioassay-Guided Fractionation Leads to the Detection of Cholic Acid Generated by the Rare Thalassomonas sp.</title>
        <authorList>
            <person name="Pheiffer F."/>
            <person name="Schneider Y.K."/>
            <person name="Hansen E.H."/>
            <person name="Andersen J.H."/>
            <person name="Isaksson J."/>
            <person name="Busche T."/>
            <person name="R C."/>
            <person name="Kalinowski J."/>
            <person name="Zyl L.V."/>
            <person name="Trindade M."/>
        </authorList>
    </citation>
    <scope>NUCLEOTIDE SEQUENCE [LARGE SCALE GENOMIC DNA]</scope>
    <source>
        <strain evidence="3 4">A5K-61T</strain>
    </source>
</reference>
<evidence type="ECO:0000313" key="4">
    <source>
        <dbReference type="Proteomes" id="UP001215231"/>
    </source>
</evidence>
<dbReference type="RefSeq" id="WP_274053896.1">
    <property type="nucleotide sequence ID" value="NZ_CP059693.1"/>
</dbReference>
<dbReference type="PANTHER" id="PTHR32305:SF15">
    <property type="entry name" value="PROTEIN RHSA-RELATED"/>
    <property type="match status" value="1"/>
</dbReference>
<dbReference type="Pfam" id="PF25023">
    <property type="entry name" value="TEN_YD-shell"/>
    <property type="match status" value="1"/>
</dbReference>
<accession>A0ABY7VJ16</accession>
<keyword evidence="4" id="KW-1185">Reference proteome</keyword>
<gene>
    <name evidence="3" type="ORF">H3N35_08785</name>
</gene>
<dbReference type="Gene3D" id="2.180.10.10">
    <property type="entry name" value="RHS repeat-associated core"/>
    <property type="match status" value="1"/>
</dbReference>
<dbReference type="NCBIfam" id="TIGR03696">
    <property type="entry name" value="Rhs_assc_core"/>
    <property type="match status" value="1"/>
</dbReference>
<evidence type="ECO:0000256" key="1">
    <source>
        <dbReference type="ARBA" id="ARBA00022737"/>
    </source>
</evidence>
<dbReference type="InterPro" id="IPR022385">
    <property type="entry name" value="Rhs_assc_core"/>
</dbReference>
<proteinExistence type="predicted"/>
<name>A0ABY7VJ16_9GAMM</name>
<dbReference type="EMBL" id="CP059693">
    <property type="protein sequence ID" value="WDE13513.1"/>
    <property type="molecule type" value="Genomic_DNA"/>
</dbReference>
<dbReference type="Proteomes" id="UP001215231">
    <property type="component" value="Chromosome"/>
</dbReference>
<dbReference type="PANTHER" id="PTHR32305">
    <property type="match status" value="1"/>
</dbReference>
<evidence type="ECO:0000313" key="3">
    <source>
        <dbReference type="EMBL" id="WDE13513.1"/>
    </source>
</evidence>
<feature type="domain" description="Teneurin-like YD-shell" evidence="2">
    <location>
        <begin position="4"/>
        <end position="194"/>
    </location>
</feature>
<organism evidence="3 4">
    <name type="scientific">Thalassomonas haliotis</name>
    <dbReference type="NCBI Taxonomy" id="485448"/>
    <lineage>
        <taxon>Bacteria</taxon>
        <taxon>Pseudomonadati</taxon>
        <taxon>Pseudomonadota</taxon>
        <taxon>Gammaproteobacteria</taxon>
        <taxon>Alteromonadales</taxon>
        <taxon>Colwelliaceae</taxon>
        <taxon>Thalassomonas</taxon>
    </lineage>
</organism>